<protein>
    <submittedName>
        <fullName evidence="2">Uncharacterized protein</fullName>
    </submittedName>
</protein>
<feature type="compositionally biased region" description="Polar residues" evidence="1">
    <location>
        <begin position="21"/>
        <end position="32"/>
    </location>
</feature>
<name>A0A183TSJ9_SCHSO</name>
<feature type="region of interest" description="Disordered" evidence="1">
    <location>
        <begin position="1"/>
        <end position="35"/>
    </location>
</feature>
<reference evidence="2" key="1">
    <citation type="submission" date="2016-06" db="UniProtKB">
        <authorList>
            <consortium name="WormBaseParasite"/>
        </authorList>
    </citation>
    <scope>IDENTIFICATION</scope>
</reference>
<organism evidence="2">
    <name type="scientific">Schistocephalus solidus</name>
    <name type="common">Tapeworm</name>
    <dbReference type="NCBI Taxonomy" id="70667"/>
    <lineage>
        <taxon>Eukaryota</taxon>
        <taxon>Metazoa</taxon>
        <taxon>Spiralia</taxon>
        <taxon>Lophotrochozoa</taxon>
        <taxon>Platyhelminthes</taxon>
        <taxon>Cestoda</taxon>
        <taxon>Eucestoda</taxon>
        <taxon>Diphyllobothriidea</taxon>
        <taxon>Diphyllobothriidae</taxon>
        <taxon>Schistocephalus</taxon>
    </lineage>
</organism>
<proteinExistence type="predicted"/>
<feature type="compositionally biased region" description="Basic and acidic residues" evidence="1">
    <location>
        <begin position="1"/>
        <end position="13"/>
    </location>
</feature>
<evidence type="ECO:0000256" key="1">
    <source>
        <dbReference type="SAM" id="MobiDB-lite"/>
    </source>
</evidence>
<dbReference type="WBParaSite" id="SSLN_0002017601-mRNA-1">
    <property type="protein sequence ID" value="SSLN_0002017601-mRNA-1"/>
    <property type="gene ID" value="SSLN_0002017601"/>
</dbReference>
<dbReference type="AlphaFoldDB" id="A0A183TSJ9"/>
<evidence type="ECO:0000313" key="2">
    <source>
        <dbReference type="WBParaSite" id="SSLN_0002017601-mRNA-1"/>
    </source>
</evidence>
<accession>A0A183TSJ9</accession>
<sequence>LALLERNGDEERNATVPDATYSLTHTAPSNHPNLKRPHSNILSDCPCCSGRPAGDICTPTCMHQTLRTPAYLTAPICTTKAQEGLPNLARPVFGTPIPTSIPSSNQRHCEVCMQLDRFKGECQTEMTAKMLLENTCELLMEINRRPLELAKPLVIALQHLLFTMDTSVFIAYMNSVLPEASRSAVGNSFFKPFLSEPTFPNNRPQNVPRTTVEEPANNFYAGFLKATGLDKNDAVFRCPCSAKRFQRTLSGQQECGPSNFVNLLISSSSRMTVNTPQNLEPATSLHSGFQISSKQNLEVYETETHRRPWYKIVVAESRDLDR</sequence>